<accession>A0A1E7JLB1</accession>
<reference evidence="2 3" key="1">
    <citation type="journal article" date="2016" name="Front. Microbiol.">
        <title>Comparative Genomics Analysis of Streptomyces Species Reveals Their Adaptation to the Marine Environment and Their Diversity at the Genomic Level.</title>
        <authorList>
            <person name="Tian X."/>
            <person name="Zhang Z."/>
            <person name="Yang T."/>
            <person name="Chen M."/>
            <person name="Li J."/>
            <person name="Chen F."/>
            <person name="Yang J."/>
            <person name="Li W."/>
            <person name="Zhang B."/>
            <person name="Zhang Z."/>
            <person name="Wu J."/>
            <person name="Zhang C."/>
            <person name="Long L."/>
            <person name="Xiao J."/>
        </authorList>
    </citation>
    <scope>NUCLEOTIDE SEQUENCE [LARGE SCALE GENOMIC DNA]</scope>
    <source>
        <strain evidence="2 3">SCSIO 10390</strain>
    </source>
</reference>
<dbReference type="SUPFAM" id="SSF102588">
    <property type="entry name" value="LmbE-like"/>
    <property type="match status" value="1"/>
</dbReference>
<dbReference type="STRING" id="933944.AN215_20190"/>
<dbReference type="PANTHER" id="PTHR12993">
    <property type="entry name" value="N-ACETYLGLUCOSAMINYL-PHOSPHATIDYLINOSITOL DE-N-ACETYLASE-RELATED"/>
    <property type="match status" value="1"/>
</dbReference>
<dbReference type="OrthoDB" id="3514174at2"/>
<gene>
    <name evidence="2" type="ORF">AN215_20190</name>
</gene>
<dbReference type="InterPro" id="IPR003737">
    <property type="entry name" value="GlcNAc_PI_deacetylase-related"/>
</dbReference>
<protein>
    <submittedName>
        <fullName evidence="2">GlcNAc-PI de-N-acetylase</fullName>
    </submittedName>
</protein>
<keyword evidence="1" id="KW-0862">Zinc</keyword>
<dbReference type="Pfam" id="PF02585">
    <property type="entry name" value="PIG-L"/>
    <property type="match status" value="1"/>
</dbReference>
<comment type="caution">
    <text evidence="2">The sequence shown here is derived from an EMBL/GenBank/DDBJ whole genome shotgun (WGS) entry which is preliminary data.</text>
</comment>
<evidence type="ECO:0000313" key="3">
    <source>
        <dbReference type="Proteomes" id="UP000176087"/>
    </source>
</evidence>
<name>A0A1E7JLB1_9ACTN</name>
<dbReference type="PANTHER" id="PTHR12993:SF28">
    <property type="entry name" value="LMBE FAMILY PROTEIN"/>
    <property type="match status" value="1"/>
</dbReference>
<keyword evidence="3" id="KW-1185">Reference proteome</keyword>
<dbReference type="Proteomes" id="UP000176087">
    <property type="component" value="Unassembled WGS sequence"/>
</dbReference>
<dbReference type="RefSeq" id="WP_070012176.1">
    <property type="nucleotide sequence ID" value="NZ_LJGS01000042.1"/>
</dbReference>
<proteinExistence type="predicted"/>
<dbReference type="PATRIC" id="fig|933944.5.peg.2068"/>
<dbReference type="EMBL" id="LJGT01000040">
    <property type="protein sequence ID" value="OEU88405.1"/>
    <property type="molecule type" value="Genomic_DNA"/>
</dbReference>
<dbReference type="InterPro" id="IPR024078">
    <property type="entry name" value="LmbE-like_dom_sf"/>
</dbReference>
<sequence length="257" mass="27529">MNRKAGGTVAPNTADQLAAMPDDWERALAVVAHPDDMEYGSAAAVAEWTAAGKQVSYLMVTRGEAGIDGLEPAECARVREAEQHASARTVGVTAVEFLGHRDGVIEEGVPLRRDIAAAMRKWRPELVVTLNHRETWGGTSWNTPDHRAVGRAVLDAAGDAGNRWIFPEQLASGGEGAWGGVRWVAVAGSPQATHAVPVGKEAVDRAVASLSEHRAYITALSDEPVESYARSFTEWAVGLGADRFGGRDCVTFELYPR</sequence>
<dbReference type="AlphaFoldDB" id="A0A1E7JLB1"/>
<organism evidence="2 3">
    <name type="scientific">Streptomyces abyssalis</name>
    <dbReference type="NCBI Taxonomy" id="933944"/>
    <lineage>
        <taxon>Bacteria</taxon>
        <taxon>Bacillati</taxon>
        <taxon>Actinomycetota</taxon>
        <taxon>Actinomycetes</taxon>
        <taxon>Kitasatosporales</taxon>
        <taxon>Streptomycetaceae</taxon>
        <taxon>Streptomyces</taxon>
    </lineage>
</organism>
<dbReference type="GO" id="GO:0016137">
    <property type="term" value="P:glycoside metabolic process"/>
    <property type="evidence" value="ECO:0007669"/>
    <property type="project" value="UniProtKB-ARBA"/>
</dbReference>
<dbReference type="GO" id="GO:0016811">
    <property type="term" value="F:hydrolase activity, acting on carbon-nitrogen (but not peptide) bonds, in linear amides"/>
    <property type="evidence" value="ECO:0007669"/>
    <property type="project" value="TreeGrafter"/>
</dbReference>
<evidence type="ECO:0000256" key="1">
    <source>
        <dbReference type="ARBA" id="ARBA00022833"/>
    </source>
</evidence>
<evidence type="ECO:0000313" key="2">
    <source>
        <dbReference type="EMBL" id="OEU88405.1"/>
    </source>
</evidence>
<dbReference type="Gene3D" id="3.40.50.10320">
    <property type="entry name" value="LmbE-like"/>
    <property type="match status" value="1"/>
</dbReference>